<dbReference type="AlphaFoldDB" id="A0A6A6YUU3"/>
<feature type="compositionally biased region" description="Low complexity" evidence="1">
    <location>
        <begin position="169"/>
        <end position="181"/>
    </location>
</feature>
<evidence type="ECO:0000313" key="4">
    <source>
        <dbReference type="RefSeq" id="XP_033579263.1"/>
    </source>
</evidence>
<reference evidence="2 4" key="1">
    <citation type="journal article" date="2020" name="Stud. Mycol.">
        <title>101 Dothideomycetes genomes: a test case for predicting lifestyles and emergence of pathogens.</title>
        <authorList>
            <person name="Haridas S."/>
            <person name="Albert R."/>
            <person name="Binder M."/>
            <person name="Bloem J."/>
            <person name="Labutti K."/>
            <person name="Salamov A."/>
            <person name="Andreopoulos B."/>
            <person name="Baker S."/>
            <person name="Barry K."/>
            <person name="Bills G."/>
            <person name="Bluhm B."/>
            <person name="Cannon C."/>
            <person name="Castanera R."/>
            <person name="Culley D."/>
            <person name="Daum C."/>
            <person name="Ezra D."/>
            <person name="Gonzalez J."/>
            <person name="Henrissat B."/>
            <person name="Kuo A."/>
            <person name="Liang C."/>
            <person name="Lipzen A."/>
            <person name="Lutzoni F."/>
            <person name="Magnuson J."/>
            <person name="Mondo S."/>
            <person name="Nolan M."/>
            <person name="Ohm R."/>
            <person name="Pangilinan J."/>
            <person name="Park H.-J."/>
            <person name="Ramirez L."/>
            <person name="Alfaro M."/>
            <person name="Sun H."/>
            <person name="Tritt A."/>
            <person name="Yoshinaga Y."/>
            <person name="Zwiers L.-H."/>
            <person name="Turgeon B."/>
            <person name="Goodwin S."/>
            <person name="Spatafora J."/>
            <person name="Crous P."/>
            <person name="Grigoriev I."/>
        </authorList>
    </citation>
    <scope>NUCLEOTIDE SEQUENCE</scope>
    <source>
        <strain evidence="2 4">CBS 304.34</strain>
    </source>
</reference>
<dbReference type="EMBL" id="MU003697">
    <property type="protein sequence ID" value="KAF2812299.1"/>
    <property type="molecule type" value="Genomic_DNA"/>
</dbReference>
<feature type="region of interest" description="Disordered" evidence="1">
    <location>
        <begin position="162"/>
        <end position="181"/>
    </location>
</feature>
<keyword evidence="3" id="KW-1185">Reference proteome</keyword>
<feature type="region of interest" description="Disordered" evidence="1">
    <location>
        <begin position="116"/>
        <end position="139"/>
    </location>
</feature>
<evidence type="ECO:0000313" key="3">
    <source>
        <dbReference type="Proteomes" id="UP000504636"/>
    </source>
</evidence>
<sequence length="341" mass="37417">MEEISSQIDAAIFAVSAFAGTFINAAASTDSFYQSCAFRCRGLFLSSTSIATPVYHPCLATSIASSKSTRPLFAVFWYHSYVSISTTAVPRTHRSKQMQSTSTANNVTTLRQTSTPAMDLAPGHTSKTIPDSTARRNGQELPYMPTLNAVAIMLIPRQPVFQKSRERAGTSNTASASSTTPTQVATLMATPAMLDAHSMSTLLSTEQKEILSSKPAEYIDHALGSGKMLPEYPERQVSIHDRQDIRARATMIVASRARDLMRDHAAPAPSSPKHHDTDETRQCTRTGIWNSIVQIALRPYDYDLRDFGLNNLTAPKLETDQFLDGRPTHSRSYAISQHIAC</sequence>
<protein>
    <submittedName>
        <fullName evidence="2 4">Uncharacterized protein</fullName>
    </submittedName>
</protein>
<evidence type="ECO:0000313" key="2">
    <source>
        <dbReference type="EMBL" id="KAF2812299.1"/>
    </source>
</evidence>
<dbReference type="GeneID" id="54468117"/>
<gene>
    <name evidence="2 4" type="ORF">BDZ99DRAFT_558164</name>
</gene>
<organism evidence="2">
    <name type="scientific">Mytilinidion resinicola</name>
    <dbReference type="NCBI Taxonomy" id="574789"/>
    <lineage>
        <taxon>Eukaryota</taxon>
        <taxon>Fungi</taxon>
        <taxon>Dikarya</taxon>
        <taxon>Ascomycota</taxon>
        <taxon>Pezizomycotina</taxon>
        <taxon>Dothideomycetes</taxon>
        <taxon>Pleosporomycetidae</taxon>
        <taxon>Mytilinidiales</taxon>
        <taxon>Mytilinidiaceae</taxon>
        <taxon>Mytilinidion</taxon>
    </lineage>
</organism>
<accession>A0A6A6YUU3</accession>
<proteinExistence type="predicted"/>
<reference evidence="4" key="2">
    <citation type="submission" date="2020-04" db="EMBL/GenBank/DDBJ databases">
        <authorList>
            <consortium name="NCBI Genome Project"/>
        </authorList>
    </citation>
    <scope>NUCLEOTIDE SEQUENCE</scope>
    <source>
        <strain evidence="4">CBS 304.34</strain>
    </source>
</reference>
<reference evidence="4" key="3">
    <citation type="submission" date="2025-04" db="UniProtKB">
        <authorList>
            <consortium name="RefSeq"/>
        </authorList>
    </citation>
    <scope>IDENTIFICATION</scope>
    <source>
        <strain evidence="4">CBS 304.34</strain>
    </source>
</reference>
<name>A0A6A6YUU3_9PEZI</name>
<dbReference type="RefSeq" id="XP_033579263.1">
    <property type="nucleotide sequence ID" value="XM_033727224.1"/>
</dbReference>
<evidence type="ECO:0000256" key="1">
    <source>
        <dbReference type="SAM" id="MobiDB-lite"/>
    </source>
</evidence>
<dbReference type="Proteomes" id="UP000504636">
    <property type="component" value="Unplaced"/>
</dbReference>